<gene>
    <name evidence="2" type="ORF">GMD42_07840</name>
</gene>
<accession>A0A6I3S1L0</accession>
<evidence type="ECO:0000313" key="2">
    <source>
        <dbReference type="EMBL" id="MTU43535.1"/>
    </source>
</evidence>
<keyword evidence="1" id="KW-0175">Coiled coil</keyword>
<evidence type="ECO:0000256" key="1">
    <source>
        <dbReference type="SAM" id="Coils"/>
    </source>
</evidence>
<sequence length="137" mass="15091">MKISFLSVTIAVYIGLGLGYGAYQAKNRIPDFLDRPRFAVVNLNSVVKANEVRVVSQGKRGKEIIGEAERFAKRLKEELAQIENECDCVLLVSSAVISNAKLPDYTAHLSSKLGLSAEQQSNQLQQIEARLNSGVKR</sequence>
<reference evidence="2 3" key="1">
    <citation type="journal article" date="2019" name="Nat. Med.">
        <title>A library of human gut bacterial isolates paired with longitudinal multiomics data enables mechanistic microbiome research.</title>
        <authorList>
            <person name="Poyet M."/>
            <person name="Groussin M."/>
            <person name="Gibbons S.M."/>
            <person name="Avila-Pacheco J."/>
            <person name="Jiang X."/>
            <person name="Kearney S.M."/>
            <person name="Perrotta A.R."/>
            <person name="Berdy B."/>
            <person name="Zhao S."/>
            <person name="Lieberman T.D."/>
            <person name="Swanson P.K."/>
            <person name="Smith M."/>
            <person name="Roesemann S."/>
            <person name="Alexander J.E."/>
            <person name="Rich S.A."/>
            <person name="Livny J."/>
            <person name="Vlamakis H."/>
            <person name="Clish C."/>
            <person name="Bullock K."/>
            <person name="Deik A."/>
            <person name="Scott J."/>
            <person name="Pierce K.A."/>
            <person name="Xavier R.J."/>
            <person name="Alm E.J."/>
        </authorList>
    </citation>
    <scope>NUCLEOTIDE SEQUENCE [LARGE SCALE GENOMIC DNA]</scope>
    <source>
        <strain evidence="2 3">BIOML-A2</strain>
    </source>
</reference>
<dbReference type="EMBL" id="WNCL01000021">
    <property type="protein sequence ID" value="MTU43535.1"/>
    <property type="molecule type" value="Genomic_DNA"/>
</dbReference>
<name>A0A6I3S1L0_9BURK</name>
<evidence type="ECO:0000313" key="3">
    <source>
        <dbReference type="Proteomes" id="UP000462362"/>
    </source>
</evidence>
<protein>
    <submittedName>
        <fullName evidence="2">Uncharacterized protein</fullName>
    </submittedName>
</protein>
<dbReference type="RefSeq" id="WP_155165355.1">
    <property type="nucleotide sequence ID" value="NZ_DBGEHT010000209.1"/>
</dbReference>
<organism evidence="2 3">
    <name type="scientific">Parasutterella excrementihominis</name>
    <dbReference type="NCBI Taxonomy" id="487175"/>
    <lineage>
        <taxon>Bacteria</taxon>
        <taxon>Pseudomonadati</taxon>
        <taxon>Pseudomonadota</taxon>
        <taxon>Betaproteobacteria</taxon>
        <taxon>Burkholderiales</taxon>
        <taxon>Sutterellaceae</taxon>
        <taxon>Parasutterella</taxon>
    </lineage>
</organism>
<dbReference type="AlphaFoldDB" id="A0A6I3S1L0"/>
<comment type="caution">
    <text evidence="2">The sequence shown here is derived from an EMBL/GenBank/DDBJ whole genome shotgun (WGS) entry which is preliminary data.</text>
</comment>
<feature type="coiled-coil region" evidence="1">
    <location>
        <begin position="65"/>
        <end position="92"/>
    </location>
</feature>
<dbReference type="Proteomes" id="UP000462362">
    <property type="component" value="Unassembled WGS sequence"/>
</dbReference>
<proteinExistence type="predicted"/>